<sequence>MVQRSEHEQKARVDLADCYHIVDQFGWTDLIYTHISSRIQHEEGTLLINPYNWLFEQITPDNLVKIDYDGNVKEAEPFAFLNKTGYVIHSAIHRARPEVTCVMHMHTVAGMALSTLECGLLPITQHACRFYNRIGYHDFNGLLCDVKDQDRLVKDLAHHKAMILRNHGLITVGRTIGEAFGLMHFLERAAQAQLQAMATGAKLIVPPPEICEKTARQHGDDYRVNGALEWHALVKRLRDAKK</sequence>
<accession>A0A0Q9YMJ2</accession>
<organism evidence="3">
    <name type="scientific">Candidatus Berkiella cookevillensis</name>
    <dbReference type="NCBI Taxonomy" id="437022"/>
    <lineage>
        <taxon>Bacteria</taxon>
        <taxon>Pseudomonadati</taxon>
        <taxon>Pseudomonadota</taxon>
        <taxon>Gammaproteobacteria</taxon>
        <taxon>Candidatus Berkiellales</taxon>
        <taxon>Candidatus Berkiellaceae</taxon>
        <taxon>Candidatus Berkiella</taxon>
    </lineage>
</organism>
<gene>
    <name evidence="3" type="primary">novR</name>
    <name evidence="4" type="ORF">CC99x_008955</name>
    <name evidence="3" type="ORF">CC99x_01986</name>
</gene>
<dbReference type="SUPFAM" id="SSF53639">
    <property type="entry name" value="AraD/HMP-PK domain-like"/>
    <property type="match status" value="1"/>
</dbReference>
<comment type="caution">
    <text evidence="3">The sequence shown here is derived from an EMBL/GenBank/DDBJ whole genome shotgun (WGS) entry which is preliminary data.</text>
</comment>
<protein>
    <submittedName>
        <fullName evidence="4">Class II aldolase/adducin family protein</fullName>
    </submittedName>
    <submittedName>
        <fullName evidence="3">Decarboxylase NovR</fullName>
        <ecNumber evidence="3">4.1.-.-</ecNumber>
    </submittedName>
</protein>
<evidence type="ECO:0000313" key="5">
    <source>
        <dbReference type="Proteomes" id="UP000051494"/>
    </source>
</evidence>
<proteinExistence type="inferred from homology"/>
<dbReference type="Pfam" id="PF00596">
    <property type="entry name" value="Aldolase_II"/>
    <property type="match status" value="1"/>
</dbReference>
<dbReference type="Gene3D" id="3.40.225.10">
    <property type="entry name" value="Class II aldolase/adducin N-terminal domain"/>
    <property type="match status" value="1"/>
</dbReference>
<reference evidence="4" key="3">
    <citation type="submission" date="2021-06" db="EMBL/GenBank/DDBJ databases">
        <title>Genomic Description and Analysis of Intracellular Bacteria, Candidatus Berkiella cookevillensis and Candidatus Berkiella aquae.</title>
        <authorList>
            <person name="Kidane D.T."/>
            <person name="Mehari Y.T."/>
            <person name="Rice F.C."/>
            <person name="Arivett B.A."/>
            <person name="Farone A.L."/>
            <person name="Berk S.G."/>
            <person name="Farone M.B."/>
        </authorList>
    </citation>
    <scope>NUCLEOTIDE SEQUENCE</scope>
    <source>
        <strain evidence="4">CC99</strain>
    </source>
</reference>
<dbReference type="EMBL" id="LKHV01000011">
    <property type="protein sequence ID" value="KRG17863.1"/>
    <property type="molecule type" value="Genomic_DNA"/>
</dbReference>
<dbReference type="OrthoDB" id="8859181at2"/>
<dbReference type="InterPro" id="IPR051017">
    <property type="entry name" value="Aldolase-II_Adducin_sf"/>
</dbReference>
<name>A0A0Q9YMJ2_9GAMM</name>
<dbReference type="GO" id="GO:0016829">
    <property type="term" value="F:lyase activity"/>
    <property type="evidence" value="ECO:0007669"/>
    <property type="project" value="UniProtKB-KW"/>
</dbReference>
<comment type="similarity">
    <text evidence="1">Belongs to the aldolase class II family.</text>
</comment>
<dbReference type="EC" id="4.1.-.-" evidence="3"/>
<evidence type="ECO:0000256" key="1">
    <source>
        <dbReference type="ARBA" id="ARBA00037961"/>
    </source>
</evidence>
<feature type="domain" description="Class II aldolase/adducin N-terminal" evidence="2">
    <location>
        <begin position="13"/>
        <end position="194"/>
    </location>
</feature>
<dbReference type="GO" id="GO:0051015">
    <property type="term" value="F:actin filament binding"/>
    <property type="evidence" value="ECO:0007669"/>
    <property type="project" value="TreeGrafter"/>
</dbReference>
<dbReference type="InterPro" id="IPR001303">
    <property type="entry name" value="Aldolase_II/adducin_N"/>
</dbReference>
<dbReference type="PATRIC" id="fig|1590042.3.peg.2028"/>
<dbReference type="STRING" id="437022.CC99x_01986"/>
<keyword evidence="5" id="KW-1185">Reference proteome</keyword>
<dbReference type="NCBIfam" id="NF005451">
    <property type="entry name" value="PRK07044.1"/>
    <property type="match status" value="1"/>
</dbReference>
<dbReference type="InterPro" id="IPR036409">
    <property type="entry name" value="Aldolase_II/adducin_N_sf"/>
</dbReference>
<dbReference type="Proteomes" id="UP000051494">
    <property type="component" value="Unassembled WGS sequence"/>
</dbReference>
<dbReference type="EMBL" id="LKHV02000001">
    <property type="protein sequence ID" value="MCS5709030.1"/>
    <property type="molecule type" value="Genomic_DNA"/>
</dbReference>
<evidence type="ECO:0000313" key="3">
    <source>
        <dbReference type="EMBL" id="KRG17863.1"/>
    </source>
</evidence>
<evidence type="ECO:0000313" key="4">
    <source>
        <dbReference type="EMBL" id="MCS5709030.1"/>
    </source>
</evidence>
<reference evidence="3" key="1">
    <citation type="submission" date="2015-09" db="EMBL/GenBank/DDBJ databases">
        <title>Draft Genome Sequences of Two Novel Amoeba-resistant Intranuclear Bacteria, Candidatus Berkiella cookevillensis and Candidatus Berkiella aquae.</title>
        <authorList>
            <person name="Mehari Y.T."/>
            <person name="Arivett B.A."/>
            <person name="Farone A.L."/>
            <person name="Gunderson J.H."/>
            <person name="Farone M.B."/>
        </authorList>
    </citation>
    <scope>NUCLEOTIDE SEQUENCE [LARGE SCALE GENOMIC DNA]</scope>
    <source>
        <strain evidence="3">CC99</strain>
    </source>
</reference>
<dbReference type="SMART" id="SM01007">
    <property type="entry name" value="Aldolase_II"/>
    <property type="match status" value="1"/>
</dbReference>
<dbReference type="AlphaFoldDB" id="A0A0Q9YMJ2"/>
<dbReference type="GO" id="GO:0005996">
    <property type="term" value="P:monosaccharide metabolic process"/>
    <property type="evidence" value="ECO:0007669"/>
    <property type="project" value="UniProtKB-ARBA"/>
</dbReference>
<dbReference type="RefSeq" id="WP_057625093.1">
    <property type="nucleotide sequence ID" value="NZ_LKHV02000001.1"/>
</dbReference>
<reference evidence="4" key="2">
    <citation type="journal article" date="2016" name="Genome Announc.">
        <title>Draft Genome Sequences of Two Novel Amoeba-Resistant Intranuclear Bacteria, 'Candidatus Berkiella cookevillensis' and 'Candidatus Berkiella aquae'.</title>
        <authorList>
            <person name="Mehari Y.T."/>
            <person name="Arivett B.A."/>
            <person name="Farone A.L."/>
            <person name="Gunderson J.H."/>
            <person name="Farone M.B."/>
        </authorList>
    </citation>
    <scope>NUCLEOTIDE SEQUENCE</scope>
    <source>
        <strain evidence="4">CC99</strain>
    </source>
</reference>
<dbReference type="GO" id="GO:0005856">
    <property type="term" value="C:cytoskeleton"/>
    <property type="evidence" value="ECO:0007669"/>
    <property type="project" value="TreeGrafter"/>
</dbReference>
<keyword evidence="3" id="KW-0456">Lyase</keyword>
<dbReference type="PANTHER" id="PTHR10672:SF3">
    <property type="entry name" value="PROTEIN HU-LI TAI SHAO"/>
    <property type="match status" value="1"/>
</dbReference>
<dbReference type="PANTHER" id="PTHR10672">
    <property type="entry name" value="ADDUCIN"/>
    <property type="match status" value="1"/>
</dbReference>
<evidence type="ECO:0000259" key="2">
    <source>
        <dbReference type="SMART" id="SM01007"/>
    </source>
</evidence>